<evidence type="ECO:0000313" key="1">
    <source>
        <dbReference type="EMBL" id="KXH47639.1"/>
    </source>
</evidence>
<comment type="caution">
    <text evidence="1">The sequence shown here is derived from an EMBL/GenBank/DDBJ whole genome shotgun (WGS) entry which is preliminary data.</text>
</comment>
<gene>
    <name evidence="1" type="ORF">CSAL01_11732</name>
</gene>
<accession>A0A135THR3</accession>
<protein>
    <submittedName>
        <fullName evidence="1">Uncharacterized protein</fullName>
    </submittedName>
</protein>
<keyword evidence="2" id="KW-1185">Reference proteome</keyword>
<evidence type="ECO:0000313" key="2">
    <source>
        <dbReference type="Proteomes" id="UP000070121"/>
    </source>
</evidence>
<sequence>MEMKTSRQYFPLRPPAGTYLALHPLLASPQLCSQLPKLHGGGQTHEHSPPNQASKYMISTDYLSPPRINFPPSNDTITITLPHQETPSRQSNGNPEYHKPAVLTGSLGSLGVRNEHLALQHDRPCYQYDAAVSKIMEPQPANGPDSDSVSVVVAAATCHIHCCLSLAVQFGSPGTNTYCSPLCMAPIQHPYRRAPHLRQTNSLVPECSVRGVGNANPSQTTDSTECITPERCIGLTAAFSSSQI</sequence>
<name>A0A135THR3_9PEZI</name>
<dbReference type="EMBL" id="JFFI01001968">
    <property type="protein sequence ID" value="KXH47639.1"/>
    <property type="molecule type" value="Genomic_DNA"/>
</dbReference>
<proteinExistence type="predicted"/>
<dbReference type="Proteomes" id="UP000070121">
    <property type="component" value="Unassembled WGS sequence"/>
</dbReference>
<reference evidence="1 2" key="1">
    <citation type="submission" date="2014-02" db="EMBL/GenBank/DDBJ databases">
        <title>The genome sequence of Colletotrichum salicis CBS 607.94.</title>
        <authorList>
            <person name="Baroncelli R."/>
            <person name="Thon M.R."/>
        </authorList>
    </citation>
    <scope>NUCLEOTIDE SEQUENCE [LARGE SCALE GENOMIC DNA]</scope>
    <source>
        <strain evidence="1 2">CBS 607.94</strain>
    </source>
</reference>
<organism evidence="1 2">
    <name type="scientific">Colletotrichum salicis</name>
    <dbReference type="NCBI Taxonomy" id="1209931"/>
    <lineage>
        <taxon>Eukaryota</taxon>
        <taxon>Fungi</taxon>
        <taxon>Dikarya</taxon>
        <taxon>Ascomycota</taxon>
        <taxon>Pezizomycotina</taxon>
        <taxon>Sordariomycetes</taxon>
        <taxon>Hypocreomycetidae</taxon>
        <taxon>Glomerellales</taxon>
        <taxon>Glomerellaceae</taxon>
        <taxon>Colletotrichum</taxon>
        <taxon>Colletotrichum acutatum species complex</taxon>
    </lineage>
</organism>
<dbReference type="AlphaFoldDB" id="A0A135THR3"/>